<protein>
    <submittedName>
        <fullName evidence="6">Uncharacterized protein</fullName>
    </submittedName>
</protein>
<dbReference type="PRINTS" id="PR00449">
    <property type="entry name" value="RASTRNSFRMNG"/>
</dbReference>
<dbReference type="Pfam" id="PF08477">
    <property type="entry name" value="Roc"/>
    <property type="match status" value="1"/>
</dbReference>
<dbReference type="InterPro" id="IPR027417">
    <property type="entry name" value="P-loop_NTPase"/>
</dbReference>
<dbReference type="PANTHER" id="PTHR47977">
    <property type="entry name" value="RAS-RELATED PROTEIN RAB"/>
    <property type="match status" value="1"/>
</dbReference>
<keyword evidence="5" id="KW-1133">Transmembrane helix</keyword>
<dbReference type="EMBL" id="HBIT01002124">
    <property type="protein sequence ID" value="CAE0614969.1"/>
    <property type="molecule type" value="Transcribed_RNA"/>
</dbReference>
<proteinExistence type="predicted"/>
<keyword evidence="1" id="KW-0813">Transport</keyword>
<dbReference type="GO" id="GO:0015031">
    <property type="term" value="P:protein transport"/>
    <property type="evidence" value="ECO:0007669"/>
    <property type="project" value="UniProtKB-KW"/>
</dbReference>
<organism evidence="6">
    <name type="scientific">Oxyrrhis marina</name>
    <name type="common">Dinoflagellate</name>
    <dbReference type="NCBI Taxonomy" id="2969"/>
    <lineage>
        <taxon>Eukaryota</taxon>
        <taxon>Sar</taxon>
        <taxon>Alveolata</taxon>
        <taxon>Dinophyceae</taxon>
        <taxon>Oxyrrhinales</taxon>
        <taxon>Oxyrrhinaceae</taxon>
        <taxon>Oxyrrhis</taxon>
    </lineage>
</organism>
<sequence>MCDLAPVTRHKQPIIVPDVSRVKVLLCGDSGVGKSSICQRATKNTYSDLYNSTVGVDFVAKEIRHKHQDMKLSMWDLTIGSFFFFFLFQCTGNLMQLLR</sequence>
<keyword evidence="4" id="KW-0342">GTP-binding</keyword>
<evidence type="ECO:0000256" key="2">
    <source>
        <dbReference type="ARBA" id="ARBA00022741"/>
    </source>
</evidence>
<reference evidence="6" key="1">
    <citation type="submission" date="2021-01" db="EMBL/GenBank/DDBJ databases">
        <authorList>
            <person name="Corre E."/>
            <person name="Pelletier E."/>
            <person name="Niang G."/>
            <person name="Scheremetjew M."/>
            <person name="Finn R."/>
            <person name="Kale V."/>
            <person name="Holt S."/>
            <person name="Cochrane G."/>
            <person name="Meng A."/>
            <person name="Brown T."/>
            <person name="Cohen L."/>
        </authorList>
    </citation>
    <scope>NUCLEOTIDE SEQUENCE</scope>
    <source>
        <strain evidence="6">CCMP1795</strain>
    </source>
</reference>
<evidence type="ECO:0000313" key="6">
    <source>
        <dbReference type="EMBL" id="CAE0614969.1"/>
    </source>
</evidence>
<dbReference type="AlphaFoldDB" id="A0A7S3UHK3"/>
<dbReference type="InterPro" id="IPR050227">
    <property type="entry name" value="Rab"/>
</dbReference>
<evidence type="ECO:0000256" key="1">
    <source>
        <dbReference type="ARBA" id="ARBA00022448"/>
    </source>
</evidence>
<dbReference type="InterPro" id="IPR025662">
    <property type="entry name" value="Sigma_54_int_dom_ATP-bd_1"/>
</dbReference>
<gene>
    <name evidence="6" type="ORF">OMAR00292_LOCUS844</name>
</gene>
<dbReference type="PROSITE" id="PS51419">
    <property type="entry name" value="RAB"/>
    <property type="match status" value="1"/>
</dbReference>
<keyword evidence="2" id="KW-0547">Nucleotide-binding</keyword>
<name>A0A7S3UHK3_OXYMA</name>
<keyword evidence="5" id="KW-0812">Transmembrane</keyword>
<dbReference type="Gene3D" id="3.40.50.300">
    <property type="entry name" value="P-loop containing nucleotide triphosphate hydrolases"/>
    <property type="match status" value="1"/>
</dbReference>
<dbReference type="GO" id="GO:0005525">
    <property type="term" value="F:GTP binding"/>
    <property type="evidence" value="ECO:0007669"/>
    <property type="project" value="UniProtKB-KW"/>
</dbReference>
<dbReference type="SUPFAM" id="SSF52540">
    <property type="entry name" value="P-loop containing nucleoside triphosphate hydrolases"/>
    <property type="match status" value="1"/>
</dbReference>
<keyword evidence="3" id="KW-0653">Protein transport</keyword>
<feature type="transmembrane region" description="Helical" evidence="5">
    <location>
        <begin position="74"/>
        <end position="95"/>
    </location>
</feature>
<accession>A0A7S3UHK3</accession>
<evidence type="ECO:0000256" key="5">
    <source>
        <dbReference type="SAM" id="Phobius"/>
    </source>
</evidence>
<keyword evidence="5" id="KW-0472">Membrane</keyword>
<dbReference type="PROSITE" id="PS00675">
    <property type="entry name" value="SIGMA54_INTERACT_1"/>
    <property type="match status" value="1"/>
</dbReference>
<evidence type="ECO:0000256" key="3">
    <source>
        <dbReference type="ARBA" id="ARBA00022927"/>
    </source>
</evidence>
<evidence type="ECO:0000256" key="4">
    <source>
        <dbReference type="ARBA" id="ARBA00023134"/>
    </source>
</evidence>